<feature type="transmembrane region" description="Helical" evidence="8">
    <location>
        <begin position="48"/>
        <end position="68"/>
    </location>
</feature>
<accession>A0A1J4J6T7</accession>
<reference evidence="11" key="1">
    <citation type="submission" date="2016-10" db="EMBL/GenBank/DDBJ databases">
        <authorList>
            <person name="Benchimol M."/>
            <person name="Almeida L.G."/>
            <person name="Vasconcelos A.T."/>
            <person name="Perreira-Neves A."/>
            <person name="Rosa I.A."/>
            <person name="Tasca T."/>
            <person name="Bogo M.R."/>
            <person name="de Souza W."/>
        </authorList>
    </citation>
    <scope>NUCLEOTIDE SEQUENCE [LARGE SCALE GENOMIC DNA]</scope>
    <source>
        <strain evidence="11">K</strain>
    </source>
</reference>
<dbReference type="InterPro" id="IPR001054">
    <property type="entry name" value="A/G_cyclase"/>
</dbReference>
<dbReference type="CDD" id="cd07302">
    <property type="entry name" value="CHD"/>
    <property type="match status" value="1"/>
</dbReference>
<evidence type="ECO:0000256" key="3">
    <source>
        <dbReference type="ARBA" id="ARBA00022741"/>
    </source>
</evidence>
<keyword evidence="5 8" id="KW-0472">Membrane</keyword>
<dbReference type="SUPFAM" id="SSF55785">
    <property type="entry name" value="PYP-like sensor domain (PAS domain)"/>
    <property type="match status" value="1"/>
</dbReference>
<dbReference type="GO" id="GO:0004383">
    <property type="term" value="F:guanylate cyclase activity"/>
    <property type="evidence" value="ECO:0007669"/>
    <property type="project" value="TreeGrafter"/>
</dbReference>
<dbReference type="PROSITE" id="PS50112">
    <property type="entry name" value="PAS"/>
    <property type="match status" value="1"/>
</dbReference>
<name>A0A1J4J6T7_9EUKA</name>
<dbReference type="GO" id="GO:0004016">
    <property type="term" value="F:adenylate cyclase activity"/>
    <property type="evidence" value="ECO:0007669"/>
    <property type="project" value="TreeGrafter"/>
</dbReference>
<dbReference type="InterPro" id="IPR035965">
    <property type="entry name" value="PAS-like_dom_sf"/>
</dbReference>
<dbReference type="InterPro" id="IPR000014">
    <property type="entry name" value="PAS"/>
</dbReference>
<dbReference type="GO" id="GO:0000166">
    <property type="term" value="F:nucleotide binding"/>
    <property type="evidence" value="ECO:0007669"/>
    <property type="project" value="UniProtKB-KW"/>
</dbReference>
<feature type="transmembrane region" description="Helical" evidence="8">
    <location>
        <begin position="289"/>
        <end position="313"/>
    </location>
</feature>
<dbReference type="PROSITE" id="PS50125">
    <property type="entry name" value="GUANYLATE_CYCLASE_2"/>
    <property type="match status" value="1"/>
</dbReference>
<feature type="transmembrane region" description="Helical" evidence="8">
    <location>
        <begin position="259"/>
        <end position="277"/>
    </location>
</feature>
<dbReference type="InterPro" id="IPR050401">
    <property type="entry name" value="Cyclic_nucleotide_synthase"/>
</dbReference>
<evidence type="ECO:0000256" key="2">
    <source>
        <dbReference type="ARBA" id="ARBA00022692"/>
    </source>
</evidence>
<evidence type="ECO:0000256" key="6">
    <source>
        <dbReference type="ARBA" id="ARBA00023239"/>
    </source>
</evidence>
<feature type="domain" description="Guanylate cyclase" evidence="10">
    <location>
        <begin position="1429"/>
        <end position="1561"/>
    </location>
</feature>
<dbReference type="NCBIfam" id="TIGR00229">
    <property type="entry name" value="sensory_box"/>
    <property type="match status" value="1"/>
</dbReference>
<dbReference type="RefSeq" id="XP_068348083.1">
    <property type="nucleotide sequence ID" value="XM_068512299.1"/>
</dbReference>
<dbReference type="GO" id="GO:0007168">
    <property type="term" value="P:receptor guanylyl cyclase signaling pathway"/>
    <property type="evidence" value="ECO:0007669"/>
    <property type="project" value="TreeGrafter"/>
</dbReference>
<feature type="transmembrane region" description="Helical" evidence="8">
    <location>
        <begin position="319"/>
        <end position="342"/>
    </location>
</feature>
<evidence type="ECO:0008006" key="13">
    <source>
        <dbReference type="Google" id="ProtNLM"/>
    </source>
</evidence>
<gene>
    <name evidence="11" type="ORF">TRFO_38870</name>
</gene>
<dbReference type="GeneID" id="94847003"/>
<protein>
    <recommendedName>
        <fullName evidence="13">Adenylate and Guanylate cyclase catalytic domain containing protein</fullName>
    </recommendedName>
</protein>
<evidence type="ECO:0000256" key="7">
    <source>
        <dbReference type="SAM" id="Coils"/>
    </source>
</evidence>
<dbReference type="GO" id="GO:0001653">
    <property type="term" value="F:peptide receptor activity"/>
    <property type="evidence" value="ECO:0007669"/>
    <property type="project" value="TreeGrafter"/>
</dbReference>
<comment type="caution">
    <text evidence="11">The sequence shown here is derived from an EMBL/GenBank/DDBJ whole genome shotgun (WGS) entry which is preliminary data.</text>
</comment>
<evidence type="ECO:0000313" key="12">
    <source>
        <dbReference type="Proteomes" id="UP000179807"/>
    </source>
</evidence>
<feature type="transmembrane region" description="Helical" evidence="8">
    <location>
        <begin position="144"/>
        <end position="169"/>
    </location>
</feature>
<dbReference type="GO" id="GO:0005886">
    <property type="term" value="C:plasma membrane"/>
    <property type="evidence" value="ECO:0007669"/>
    <property type="project" value="TreeGrafter"/>
</dbReference>
<keyword evidence="2 8" id="KW-0812">Transmembrane</keyword>
<keyword evidence="6" id="KW-0456">Lyase</keyword>
<dbReference type="SMART" id="SM00044">
    <property type="entry name" value="CYCc"/>
    <property type="match status" value="1"/>
</dbReference>
<keyword evidence="3" id="KW-0547">Nucleotide-binding</keyword>
<dbReference type="SUPFAM" id="SSF55073">
    <property type="entry name" value="Nucleotide cyclase"/>
    <property type="match status" value="1"/>
</dbReference>
<feature type="transmembrane region" description="Helical" evidence="8">
    <location>
        <begin position="992"/>
        <end position="1015"/>
    </location>
</feature>
<keyword evidence="4 8" id="KW-1133">Transmembrane helix</keyword>
<feature type="coiled-coil region" evidence="7">
    <location>
        <begin position="348"/>
        <end position="375"/>
    </location>
</feature>
<keyword evidence="12" id="KW-1185">Reference proteome</keyword>
<dbReference type="CDD" id="cd00130">
    <property type="entry name" value="PAS"/>
    <property type="match status" value="1"/>
</dbReference>
<dbReference type="Gene3D" id="3.30.450.20">
    <property type="entry name" value="PAS domain"/>
    <property type="match status" value="1"/>
</dbReference>
<dbReference type="EMBL" id="MLAK01001277">
    <property type="protein sequence ID" value="OHS94946.1"/>
    <property type="molecule type" value="Genomic_DNA"/>
</dbReference>
<dbReference type="PANTHER" id="PTHR11920">
    <property type="entry name" value="GUANYLYL CYCLASE"/>
    <property type="match status" value="1"/>
</dbReference>
<evidence type="ECO:0000256" key="4">
    <source>
        <dbReference type="ARBA" id="ARBA00022989"/>
    </source>
</evidence>
<dbReference type="Pfam" id="PF13426">
    <property type="entry name" value="PAS_9"/>
    <property type="match status" value="1"/>
</dbReference>
<feature type="transmembrane region" description="Helical" evidence="8">
    <location>
        <begin position="103"/>
        <end position="123"/>
    </location>
</feature>
<evidence type="ECO:0000256" key="5">
    <source>
        <dbReference type="ARBA" id="ARBA00023136"/>
    </source>
</evidence>
<feature type="transmembrane region" description="Helical" evidence="8">
    <location>
        <begin position="189"/>
        <end position="212"/>
    </location>
</feature>
<keyword evidence="7" id="KW-0175">Coiled coil</keyword>
<proteinExistence type="predicted"/>
<evidence type="ECO:0000259" key="9">
    <source>
        <dbReference type="PROSITE" id="PS50112"/>
    </source>
</evidence>
<feature type="transmembrane region" description="Helical" evidence="8">
    <location>
        <begin position="924"/>
        <end position="946"/>
    </location>
</feature>
<evidence type="ECO:0000256" key="1">
    <source>
        <dbReference type="ARBA" id="ARBA00004370"/>
    </source>
</evidence>
<dbReference type="OrthoDB" id="354346at2759"/>
<organism evidence="11 12">
    <name type="scientific">Tritrichomonas foetus</name>
    <dbReference type="NCBI Taxonomy" id="1144522"/>
    <lineage>
        <taxon>Eukaryota</taxon>
        <taxon>Metamonada</taxon>
        <taxon>Parabasalia</taxon>
        <taxon>Tritrichomonadida</taxon>
        <taxon>Tritrichomonadidae</taxon>
        <taxon>Tritrichomonas</taxon>
    </lineage>
</organism>
<dbReference type="Pfam" id="PF00211">
    <property type="entry name" value="Guanylate_cyc"/>
    <property type="match status" value="1"/>
</dbReference>
<dbReference type="VEuPathDB" id="TrichDB:TRFO_38870"/>
<feature type="domain" description="PAS" evidence="9">
    <location>
        <begin position="1266"/>
        <end position="1336"/>
    </location>
</feature>
<evidence type="ECO:0000259" key="10">
    <source>
        <dbReference type="PROSITE" id="PS50125"/>
    </source>
</evidence>
<comment type="subcellular location">
    <subcellularLocation>
        <location evidence="1">Membrane</location>
    </subcellularLocation>
</comment>
<dbReference type="GO" id="GO:0035556">
    <property type="term" value="P:intracellular signal transduction"/>
    <property type="evidence" value="ECO:0007669"/>
    <property type="project" value="InterPro"/>
</dbReference>
<dbReference type="Proteomes" id="UP000179807">
    <property type="component" value="Unassembled WGS sequence"/>
</dbReference>
<dbReference type="InterPro" id="IPR029787">
    <property type="entry name" value="Nucleotide_cyclase"/>
</dbReference>
<sequence length="1630" mass="186723">MKDYPALSYASQSESTSRGVQMYTMVMEYKFFFQFFDQIFSYIHFPPIFDNLVFIWLGWQVIFTSLWIPHSNVWNFTDLSQEIINWLNSIINFQSLEKNETNYLYTFFVYLILFLCSLGHLIFQIACSRIRGRLIHSTLYTTKIFVFYVPAITIHPLSILCGNLLDFIFPNGQKQNGNQPRNNLILADLQYIYALFAFTIVFFVYFEVMFYISFRLLSNSAYLPNSLLASFDFFPIIMMITFSSVCQFLAYIMWIFPSWSIYFMIVVHLFLASYAFYKNLRGKLISQTGNALVASVIISCIALDIIRIIMIFLRRPNAYYAMIFTVASLVISFTVSFIVYGIKNKKRLELVNAAIEEYSDTLKREEVRLKIFQDLGMVDSGKKTISFLEFFIIHQKYQFIDFLTIKFVLSKHHSREYIIKLMRMIVQFPCLTSYLNVLSTELATSGEITMFNKFLIYEIQRIKIYRQSSSSAAAVESMKMLTAFGKEIESNIKYFWEQSNIKPQTLCGISNKIYKLQMLWEEEISYFQNSIQHYCDYERFLIECKTDFTSAIYQQYKKELIESGSSFKIDKCYAMFVQLFPEYLKDKIMNISGRFIKGGPKEKNGSSNNSNTANLMSSSTSEIDAALEQTLGKALFAQSRLRIALQNATKHKIAKSSFIMCYGIFVTFILSLGLSLFIYLFYRSSLDNRSQTSERIELASNIRFYSFLTGLSLIYDLFGVKQTHAYDNVADLGPFDPFFNDETTWKQRSTDWNLISRSSYVSFTQNLVNLASTGINLHNYSQELLVTSTNYAICMNKHDSYNENSFIEYQKGNLNQVFIYTALMQSLAAATFTSEKMSTAQNDQEITQTINNTNVIIKELSNISPKASEAEISIEELFQSEIICTIFNTSAFLPDSFTSLTSTMQYFIFSETNSMKKSLDIIEFLLPILFFIVCLLIMLPSLAFYIGEVKYFIKIIGKMSIPAKKAASEPILKIGNRMEITATESTYSTISVYGTMFFAIIILLIVYICEFLSFYKLKQTNLLFQYMQHWSADAGIRKTDVVEMLYWVLVRIIMEHPSYNNNYLYKVNVSDSYAKAWHQLKDSTAQLMSHTEESTVPLGYSTEIDQLILSQWCDPVDEKTFHDLYKCSSSQQLLSFYGASLSDIMLNPELEFGNTTNYPTSEVMLDVPHMIGVHILPLLIKIDDAFYNLSTSTLQNLYGSFDAYLLVEILSILLSTFLFWRVKRILDSIYNVIIMIMRRVPPNHLLSDRNILAYLLNKKKANVQVDMTTDQRIVHSSKDAIVCIDIKGIIDIVNPAVSNLVGFTPEQLLGQPILTFIAPDDRLKLETQLQMMANKQCSSIYEGHINCVNDEDTLVDCSITILTISNERNNEDSFVIILSDESSLIQQQEVAEEAKKQSETLLYQILPRGIVNRINQGEKDISFSVPCATIMFVDIVKFSDYSSMLSAQDIMNNLSLIFGSFDNSISKYNLLIKIKLIGDVYMCAGGIFTPDEHPSSHAVQMAQFGLEVLQNMEDVNMKLNSVLNVRIGMNTGGPLIAGVLGSDKPTFDIIGDPINVASRLQSTDLPGNIQISQSSFEYLQGNDFQIEPRGEIMLKGKGKTLTYLLIPFKVSINSELNYQPVAIPNPNAYH</sequence>
<dbReference type="SMART" id="SM00091">
    <property type="entry name" value="PAS"/>
    <property type="match status" value="1"/>
</dbReference>
<evidence type="ECO:0000313" key="11">
    <source>
        <dbReference type="EMBL" id="OHS94946.1"/>
    </source>
</evidence>
<dbReference type="Gene3D" id="3.30.70.1230">
    <property type="entry name" value="Nucleotide cyclase"/>
    <property type="match status" value="1"/>
</dbReference>
<evidence type="ECO:0000256" key="8">
    <source>
        <dbReference type="SAM" id="Phobius"/>
    </source>
</evidence>
<dbReference type="PANTHER" id="PTHR11920:SF335">
    <property type="entry name" value="GUANYLATE CYCLASE"/>
    <property type="match status" value="1"/>
</dbReference>
<feature type="transmembrane region" description="Helical" evidence="8">
    <location>
        <begin position="659"/>
        <end position="682"/>
    </location>
</feature>